<keyword evidence="5" id="KW-1185">Reference proteome</keyword>
<dbReference type="InterPro" id="IPR050832">
    <property type="entry name" value="Bact_Acetyltransf"/>
</dbReference>
<dbReference type="KEGG" id="oat:OAN307_c27920"/>
<dbReference type="RefSeq" id="WP_015500364.1">
    <property type="nucleotide sequence ID" value="NC_020911.1"/>
</dbReference>
<gene>
    <name evidence="4" type="ORF">OAN307_c27920</name>
</gene>
<dbReference type="PANTHER" id="PTHR43877">
    <property type="entry name" value="AMINOALKYLPHOSPHONATE N-ACETYLTRANSFERASE-RELATED-RELATED"/>
    <property type="match status" value="1"/>
</dbReference>
<reference evidence="4 5" key="1">
    <citation type="journal article" date="2013" name="PLoS ONE">
        <title>Poles Apart: Arctic and Antarctic Octadecabacter strains Share High Genome Plasticity and a New Type of Xanthorhodopsin.</title>
        <authorList>
            <person name="Vollmers J."/>
            <person name="Voget S."/>
            <person name="Dietrich S."/>
            <person name="Gollnow K."/>
            <person name="Smits M."/>
            <person name="Meyer K."/>
            <person name="Brinkhoff T."/>
            <person name="Simon M."/>
            <person name="Daniel R."/>
        </authorList>
    </citation>
    <scope>NUCLEOTIDE SEQUENCE [LARGE SCALE GENOMIC DNA]</scope>
    <source>
        <strain evidence="4 5">307</strain>
    </source>
</reference>
<feature type="domain" description="N-acetyltransferase" evidence="3">
    <location>
        <begin position="3"/>
        <end position="149"/>
    </location>
</feature>
<accession>M9R808</accession>
<dbReference type="Gene3D" id="3.40.630.30">
    <property type="match status" value="1"/>
</dbReference>
<dbReference type="EMBL" id="CP003740">
    <property type="protein sequence ID" value="AGI68367.1"/>
    <property type="molecule type" value="Genomic_DNA"/>
</dbReference>
<dbReference type="InterPro" id="IPR016181">
    <property type="entry name" value="Acyl_CoA_acyltransferase"/>
</dbReference>
<dbReference type="AlphaFoldDB" id="M9R808"/>
<proteinExistence type="predicted"/>
<dbReference type="InterPro" id="IPR000182">
    <property type="entry name" value="GNAT_dom"/>
</dbReference>
<dbReference type="Proteomes" id="UP000005307">
    <property type="component" value="Chromosome"/>
</dbReference>
<evidence type="ECO:0000313" key="4">
    <source>
        <dbReference type="EMBL" id="AGI68367.1"/>
    </source>
</evidence>
<evidence type="ECO:0000256" key="2">
    <source>
        <dbReference type="ARBA" id="ARBA00023315"/>
    </source>
</evidence>
<dbReference type="PANTHER" id="PTHR43877:SF1">
    <property type="entry name" value="ACETYLTRANSFERASE"/>
    <property type="match status" value="1"/>
</dbReference>
<dbReference type="SUPFAM" id="SSF55729">
    <property type="entry name" value="Acyl-CoA N-acyltransferases (Nat)"/>
    <property type="match status" value="1"/>
</dbReference>
<organism evidence="4 5">
    <name type="scientific">Octadecabacter antarcticus 307</name>
    <dbReference type="NCBI Taxonomy" id="391626"/>
    <lineage>
        <taxon>Bacteria</taxon>
        <taxon>Pseudomonadati</taxon>
        <taxon>Pseudomonadota</taxon>
        <taxon>Alphaproteobacteria</taxon>
        <taxon>Rhodobacterales</taxon>
        <taxon>Roseobacteraceae</taxon>
        <taxon>Octadecabacter</taxon>
    </lineage>
</organism>
<sequence>MKWKIRQEADADIDAITDIVNRAFAGKAYAGGDEADILNGLRDGGGLVLSLVAVLKGNIIGQVALSPAKIGTQRYLCVGPLSVTPQHQGQGVGSALMGHALGVAQSLHRDGIVLAGDANYYARFGFEKAASVTHPGKLADHILVLPFTGAPAGGVTFHPAFNE</sequence>
<evidence type="ECO:0000259" key="3">
    <source>
        <dbReference type="PROSITE" id="PS51186"/>
    </source>
</evidence>
<dbReference type="STRING" id="391626.OAN307_c27920"/>
<evidence type="ECO:0000313" key="5">
    <source>
        <dbReference type="Proteomes" id="UP000005307"/>
    </source>
</evidence>
<dbReference type="Pfam" id="PF13508">
    <property type="entry name" value="Acetyltransf_7"/>
    <property type="match status" value="1"/>
</dbReference>
<dbReference type="OrthoDB" id="9797178at2"/>
<protein>
    <submittedName>
        <fullName evidence="4">N-acetyltransferase</fullName>
    </submittedName>
</protein>
<dbReference type="HOGENOM" id="CLU_081840_1_0_5"/>
<keyword evidence="1 4" id="KW-0808">Transferase</keyword>
<dbReference type="eggNOG" id="COG3153">
    <property type="taxonomic scope" value="Bacteria"/>
</dbReference>
<keyword evidence="2" id="KW-0012">Acyltransferase</keyword>
<dbReference type="CDD" id="cd04301">
    <property type="entry name" value="NAT_SF"/>
    <property type="match status" value="1"/>
</dbReference>
<name>M9R808_9RHOB</name>
<dbReference type="GO" id="GO:0016747">
    <property type="term" value="F:acyltransferase activity, transferring groups other than amino-acyl groups"/>
    <property type="evidence" value="ECO:0007669"/>
    <property type="project" value="InterPro"/>
</dbReference>
<evidence type="ECO:0000256" key="1">
    <source>
        <dbReference type="ARBA" id="ARBA00022679"/>
    </source>
</evidence>
<dbReference type="PROSITE" id="PS51186">
    <property type="entry name" value="GNAT"/>
    <property type="match status" value="1"/>
</dbReference>